<dbReference type="EMBL" id="JBHSLD010000028">
    <property type="protein sequence ID" value="MFC5382674.1"/>
    <property type="molecule type" value="Genomic_DNA"/>
</dbReference>
<evidence type="ECO:0000256" key="7">
    <source>
        <dbReference type="ARBA" id="ARBA00023065"/>
    </source>
</evidence>
<feature type="transmembrane region" description="Helical" evidence="10">
    <location>
        <begin position="162"/>
        <end position="181"/>
    </location>
</feature>
<gene>
    <name evidence="15" type="primary">mbhE</name>
    <name evidence="15" type="ORF">ACFPJ6_18060</name>
</gene>
<feature type="transmembrane region" description="Helical" evidence="10">
    <location>
        <begin position="444"/>
        <end position="464"/>
    </location>
</feature>
<feature type="transmembrane region" description="Helical" evidence="10">
    <location>
        <begin position="677"/>
        <end position="700"/>
    </location>
</feature>
<keyword evidence="3" id="KW-0050">Antiport</keyword>
<keyword evidence="6 10" id="KW-1133">Transmembrane helix</keyword>
<feature type="domain" description="MrpA C-terminal/MbhE" evidence="14">
    <location>
        <begin position="680"/>
        <end position="757"/>
    </location>
</feature>
<keyword evidence="2" id="KW-0813">Transport</keyword>
<sequence>MAWLLATHVAVAVVCAVLAPVLRQRVLLVAALAPVTALGWLLTQVPAVLAGRGPAEEVPWAPTLDLALPLRLDGLSLVLALVVTGVGTLVLVYAVGYFAGRERGLGRIAALLVLFGAGMLLLVLADHVLALYVGWELTTVCSFLLIGDAGADREHRRAATRALLVTAGPGLGMLLGLLVLAERAGTYRLSEIVTEPPDGPAAPAALVLVLLGALAKAAQVPFHPWLPAAMVAPTPVSAYLHAAAMVKAGVYLVARLAPGFAETTAWAWLVPVVGVATMVWGGWRALAQTDLKRLLAFGTIAQLGFLVVLVGAGTRTAALAGLTLLLAHALFKGCLFMVAGLVDHAAGTRDLRSLSGLARHRVLVVAAALACASMVGLPVTLGYLGKEAAFEAFVGRAPADVAVLTGLVVGSVLTVAYTARFLWGAFAERPGVDPPARAPDRLGTGVAVGLGATGVVLGLLPGAVDELVRTSAAALPGEGEAYELALWHGVGPPLLLSALTLVLGVVLHVGRGRLERARHALRGGRDRAPELAEGAQDRLGRGVAALARAVTDRPHDGHLPRYLAVVLLTVVAVPLLGALLDPAGPGGSGPPLRLWDTPAQLLVAVPLAVAVVGTVVTSRRLVAVLLLSVAGYLVAALFVVHGAPDLALVQVLVETLTLVVVVLVLRRLSATTPHRPLLPRLARVAVSVVVGAGATAVVLLTTAEHAPSRVAEGYLEGAAAAGGTNVVNVVVTEFRALDTLAETTVLAVAATGVASLVLVTRRTGRAPAPGRRRP</sequence>
<feature type="domain" description="MrpA C-terminal/MbhD" evidence="13">
    <location>
        <begin position="607"/>
        <end position="669"/>
    </location>
</feature>
<name>A0ABW0GRQ4_9MICO</name>
<dbReference type="PRINTS" id="PR01434">
    <property type="entry name" value="NADHDHGNASE5"/>
</dbReference>
<dbReference type="PANTHER" id="PTHR43373">
    <property type="entry name" value="NA(+)/H(+) ANTIPORTER SUBUNIT"/>
    <property type="match status" value="1"/>
</dbReference>
<evidence type="ECO:0000256" key="2">
    <source>
        <dbReference type="ARBA" id="ARBA00022448"/>
    </source>
</evidence>
<feature type="transmembrane region" description="Helical" evidence="10">
    <location>
        <begin position="318"/>
        <end position="342"/>
    </location>
</feature>
<comment type="caution">
    <text evidence="15">The sequence shown here is derived from an EMBL/GenBank/DDBJ whole genome shotgun (WGS) entry which is preliminary data.</text>
</comment>
<evidence type="ECO:0000313" key="16">
    <source>
        <dbReference type="Proteomes" id="UP001596122"/>
    </source>
</evidence>
<feature type="domain" description="NADH:quinone oxidoreductase/Mrp antiporter transmembrane" evidence="11">
    <location>
        <begin position="125"/>
        <end position="413"/>
    </location>
</feature>
<protein>
    <submittedName>
        <fullName evidence="15">Hydrogen gas-evolving membrane-bound hydrogenase subunit E</fullName>
    </submittedName>
</protein>
<evidence type="ECO:0000256" key="1">
    <source>
        <dbReference type="ARBA" id="ARBA00004651"/>
    </source>
</evidence>
<feature type="transmembrane region" description="Helical" evidence="10">
    <location>
        <begin position="562"/>
        <end position="579"/>
    </location>
</feature>
<dbReference type="PANTHER" id="PTHR43373:SF1">
    <property type="entry name" value="NA(+)_H(+) ANTIPORTER SUBUNIT A"/>
    <property type="match status" value="1"/>
</dbReference>
<evidence type="ECO:0000259" key="13">
    <source>
        <dbReference type="Pfam" id="PF13244"/>
    </source>
</evidence>
<feature type="transmembrane region" description="Helical" evidence="10">
    <location>
        <begin position="266"/>
        <end position="287"/>
    </location>
</feature>
<organism evidence="15 16">
    <name type="scientific">Aquipuribacter nitratireducens</name>
    <dbReference type="NCBI Taxonomy" id="650104"/>
    <lineage>
        <taxon>Bacteria</taxon>
        <taxon>Bacillati</taxon>
        <taxon>Actinomycetota</taxon>
        <taxon>Actinomycetes</taxon>
        <taxon>Micrococcales</taxon>
        <taxon>Intrasporangiaceae</taxon>
        <taxon>Aquipuribacter</taxon>
    </lineage>
</organism>
<evidence type="ECO:0000313" key="15">
    <source>
        <dbReference type="EMBL" id="MFC5382674.1"/>
    </source>
</evidence>
<keyword evidence="5 9" id="KW-0812">Transmembrane</keyword>
<feature type="transmembrane region" description="Helical" evidence="10">
    <location>
        <begin position="646"/>
        <end position="665"/>
    </location>
</feature>
<dbReference type="RefSeq" id="WP_340270371.1">
    <property type="nucleotide sequence ID" value="NZ_JBBEOG010000006.1"/>
</dbReference>
<dbReference type="InterPro" id="IPR025383">
    <property type="entry name" value="MrpA_C/MbhD"/>
</dbReference>
<evidence type="ECO:0000256" key="8">
    <source>
        <dbReference type="ARBA" id="ARBA00023136"/>
    </source>
</evidence>
<evidence type="ECO:0000259" key="14">
    <source>
        <dbReference type="Pfam" id="PF20501"/>
    </source>
</evidence>
<feature type="transmembrane region" description="Helical" evidence="10">
    <location>
        <begin position="401"/>
        <end position="423"/>
    </location>
</feature>
<evidence type="ECO:0000256" key="4">
    <source>
        <dbReference type="ARBA" id="ARBA00022475"/>
    </source>
</evidence>
<feature type="transmembrane region" description="Helical" evidence="10">
    <location>
        <begin position="362"/>
        <end position="381"/>
    </location>
</feature>
<accession>A0ABW0GRQ4</accession>
<keyword evidence="16" id="KW-1185">Reference proteome</keyword>
<evidence type="ECO:0000259" key="11">
    <source>
        <dbReference type="Pfam" id="PF00361"/>
    </source>
</evidence>
<dbReference type="Proteomes" id="UP001596122">
    <property type="component" value="Unassembled WGS sequence"/>
</dbReference>
<feature type="transmembrane region" description="Helical" evidence="10">
    <location>
        <begin position="294"/>
        <end position="312"/>
    </location>
</feature>
<evidence type="ECO:0000256" key="6">
    <source>
        <dbReference type="ARBA" id="ARBA00022989"/>
    </source>
</evidence>
<keyword evidence="7" id="KW-0406">Ion transport</keyword>
<feature type="transmembrane region" description="Helical" evidence="10">
    <location>
        <begin position="740"/>
        <end position="759"/>
    </location>
</feature>
<feature type="transmembrane region" description="Helical" evidence="10">
    <location>
        <begin position="131"/>
        <end position="150"/>
    </location>
</feature>
<feature type="domain" description="NADH-Ubiquinone oxidoreductase (complex I) chain 5 N-terminal" evidence="12">
    <location>
        <begin position="63"/>
        <end position="105"/>
    </location>
</feature>
<evidence type="ECO:0000256" key="3">
    <source>
        <dbReference type="ARBA" id="ARBA00022449"/>
    </source>
</evidence>
<proteinExistence type="predicted"/>
<evidence type="ECO:0000256" key="9">
    <source>
        <dbReference type="RuleBase" id="RU000320"/>
    </source>
</evidence>
<dbReference type="InterPro" id="IPR046806">
    <property type="entry name" value="MrpA_C/MbhE"/>
</dbReference>
<evidence type="ECO:0000256" key="10">
    <source>
        <dbReference type="SAM" id="Phobius"/>
    </source>
</evidence>
<dbReference type="InterPro" id="IPR001750">
    <property type="entry name" value="ND/Mrp_TM"/>
</dbReference>
<comment type="subcellular location">
    <subcellularLocation>
        <location evidence="1">Cell membrane</location>
        <topology evidence="1">Multi-pass membrane protein</topology>
    </subcellularLocation>
    <subcellularLocation>
        <location evidence="9">Membrane</location>
        <topology evidence="9">Multi-pass membrane protein</topology>
    </subcellularLocation>
</comment>
<dbReference type="Pfam" id="PF00662">
    <property type="entry name" value="Proton_antipo_N"/>
    <property type="match status" value="1"/>
</dbReference>
<dbReference type="InterPro" id="IPR050616">
    <property type="entry name" value="CPA3_Na-H_Antiporter_A"/>
</dbReference>
<dbReference type="Pfam" id="PF13244">
    <property type="entry name" value="MbhD"/>
    <property type="match status" value="1"/>
</dbReference>
<feature type="transmembrane region" description="Helical" evidence="10">
    <location>
        <begin position="599"/>
        <end position="616"/>
    </location>
</feature>
<evidence type="ECO:0000259" key="12">
    <source>
        <dbReference type="Pfam" id="PF00662"/>
    </source>
</evidence>
<feature type="transmembrane region" description="Helical" evidence="10">
    <location>
        <begin position="484"/>
        <end position="509"/>
    </location>
</feature>
<reference evidence="16" key="1">
    <citation type="journal article" date="2019" name="Int. J. Syst. Evol. Microbiol.">
        <title>The Global Catalogue of Microorganisms (GCM) 10K type strain sequencing project: providing services to taxonomists for standard genome sequencing and annotation.</title>
        <authorList>
            <consortium name="The Broad Institute Genomics Platform"/>
            <consortium name="The Broad Institute Genome Sequencing Center for Infectious Disease"/>
            <person name="Wu L."/>
            <person name="Ma J."/>
        </authorList>
    </citation>
    <scope>NUCLEOTIDE SEQUENCE [LARGE SCALE GENOMIC DNA]</scope>
    <source>
        <strain evidence="16">CCUG 43114</strain>
    </source>
</reference>
<feature type="transmembrane region" description="Helical" evidence="10">
    <location>
        <begin position="201"/>
        <end position="218"/>
    </location>
</feature>
<dbReference type="Pfam" id="PF20501">
    <property type="entry name" value="MbhE"/>
    <property type="match status" value="1"/>
</dbReference>
<evidence type="ECO:0000256" key="5">
    <source>
        <dbReference type="ARBA" id="ARBA00022692"/>
    </source>
</evidence>
<keyword evidence="4" id="KW-1003">Cell membrane</keyword>
<dbReference type="Pfam" id="PF00361">
    <property type="entry name" value="Proton_antipo_M"/>
    <property type="match status" value="1"/>
</dbReference>
<feature type="transmembrane region" description="Helical" evidence="10">
    <location>
        <begin position="74"/>
        <end position="96"/>
    </location>
</feature>
<feature type="transmembrane region" description="Helical" evidence="10">
    <location>
        <begin position="621"/>
        <end position="640"/>
    </location>
</feature>
<dbReference type="InterPro" id="IPR001516">
    <property type="entry name" value="Proton_antipo_N"/>
</dbReference>
<keyword evidence="8 10" id="KW-0472">Membrane</keyword>
<feature type="transmembrane region" description="Helical" evidence="10">
    <location>
        <begin position="108"/>
        <end position="125"/>
    </location>
</feature>